<proteinExistence type="predicted"/>
<dbReference type="PANTHER" id="PTHR45023">
    <property type="match status" value="1"/>
</dbReference>
<feature type="compositionally biased region" description="Basic and acidic residues" evidence="1">
    <location>
        <begin position="299"/>
        <end position="308"/>
    </location>
</feature>
<evidence type="ECO:0000256" key="1">
    <source>
        <dbReference type="SAM" id="MobiDB-lite"/>
    </source>
</evidence>
<protein>
    <recommendedName>
        <fullName evidence="4">Myb-like domain-containing protein</fullName>
    </recommendedName>
</protein>
<accession>A0A8T1YBY8</accession>
<feature type="compositionally biased region" description="Polar residues" evidence="1">
    <location>
        <begin position="269"/>
        <end position="279"/>
    </location>
</feature>
<name>A0A8T1YBY8_9BRAS</name>
<evidence type="ECO:0008006" key="4">
    <source>
        <dbReference type="Google" id="ProtNLM"/>
    </source>
</evidence>
<evidence type="ECO:0000313" key="2">
    <source>
        <dbReference type="EMBL" id="KAG7543653.1"/>
    </source>
</evidence>
<dbReference type="AlphaFoldDB" id="A0A8T1YBY8"/>
<reference evidence="2 3" key="1">
    <citation type="submission" date="2020-12" db="EMBL/GenBank/DDBJ databases">
        <title>Concerted genomic and epigenomic changes stabilize Arabidopsis allopolyploids.</title>
        <authorList>
            <person name="Chen Z."/>
        </authorList>
    </citation>
    <scope>NUCLEOTIDE SEQUENCE [LARGE SCALE GENOMIC DNA]</scope>
    <source>
        <strain evidence="2">Allo738</strain>
        <tissue evidence="2">Leaf</tissue>
    </source>
</reference>
<dbReference type="EMBL" id="JAEFBK010000012">
    <property type="protein sequence ID" value="KAG7543653.1"/>
    <property type="molecule type" value="Genomic_DNA"/>
</dbReference>
<evidence type="ECO:0000313" key="3">
    <source>
        <dbReference type="Proteomes" id="UP000694240"/>
    </source>
</evidence>
<gene>
    <name evidence="2" type="ORF">ISN45_Aa07g035430</name>
</gene>
<feature type="compositionally biased region" description="Gly residues" evidence="1">
    <location>
        <begin position="248"/>
        <end position="257"/>
    </location>
</feature>
<comment type="caution">
    <text evidence="2">The sequence shown here is derived from an EMBL/GenBank/DDBJ whole genome shotgun (WGS) entry which is preliminary data.</text>
</comment>
<organism evidence="2 3">
    <name type="scientific">Arabidopsis thaliana x Arabidopsis arenosa</name>
    <dbReference type="NCBI Taxonomy" id="1240361"/>
    <lineage>
        <taxon>Eukaryota</taxon>
        <taxon>Viridiplantae</taxon>
        <taxon>Streptophyta</taxon>
        <taxon>Embryophyta</taxon>
        <taxon>Tracheophyta</taxon>
        <taxon>Spermatophyta</taxon>
        <taxon>Magnoliopsida</taxon>
        <taxon>eudicotyledons</taxon>
        <taxon>Gunneridae</taxon>
        <taxon>Pentapetalae</taxon>
        <taxon>rosids</taxon>
        <taxon>malvids</taxon>
        <taxon>Brassicales</taxon>
        <taxon>Brassicaceae</taxon>
        <taxon>Camelineae</taxon>
        <taxon>Arabidopsis</taxon>
    </lineage>
</organism>
<keyword evidence="3" id="KW-1185">Reference proteome</keyword>
<feature type="region of interest" description="Disordered" evidence="1">
    <location>
        <begin position="247"/>
        <end position="308"/>
    </location>
</feature>
<dbReference type="PANTHER" id="PTHR45023:SF13">
    <property type="entry name" value="PUTATIVE-RELATED"/>
    <property type="match status" value="1"/>
</dbReference>
<dbReference type="Proteomes" id="UP000694240">
    <property type="component" value="Chromosome 12"/>
</dbReference>
<sequence length="343" mass="38362">MDPNNNPFSSQNSSNYPFNYPNLNNFQFQNQSPNHPQHIPNYGYPPNFFMPSAVPNYRPYHGSMMSYSSQAPSYSSAPMGNETNTSVGATEFPEFSTQMALGGMSNVHEAIPNEEDSTPARPRSSKWATEQNLVLLSGWIKYGTDSVVGRNQKGDSYWGKIAEYCNEHGSFDTPRDGVSCRNHYNYVNKSLGKWVGAYDNAKRMQRSGWSEDDVLAKAHELYSSAGNGNFKYIKEWLAIRDQPRYGSQVGGNTGSGSSGSKRAHESDASDTNSVGSSTRPMGRDAAKKKAKKKAMLQRETNELIKEKTQAKKMKMYLKLTEKEHLDDKGKELLQKLSHDLFGN</sequence>